<proteinExistence type="predicted"/>
<dbReference type="Proteomes" id="UP000039865">
    <property type="component" value="Unassembled WGS sequence"/>
</dbReference>
<name>A0A078B8C0_STYLE</name>
<feature type="region of interest" description="Disordered" evidence="1">
    <location>
        <begin position="1"/>
        <end position="30"/>
    </location>
</feature>
<organism evidence="2 3">
    <name type="scientific">Stylonychia lemnae</name>
    <name type="common">Ciliate</name>
    <dbReference type="NCBI Taxonomy" id="5949"/>
    <lineage>
        <taxon>Eukaryota</taxon>
        <taxon>Sar</taxon>
        <taxon>Alveolata</taxon>
        <taxon>Ciliophora</taxon>
        <taxon>Intramacronucleata</taxon>
        <taxon>Spirotrichea</taxon>
        <taxon>Stichotrichia</taxon>
        <taxon>Sporadotrichida</taxon>
        <taxon>Oxytrichidae</taxon>
        <taxon>Stylonychinae</taxon>
        <taxon>Stylonychia</taxon>
    </lineage>
</organism>
<gene>
    <name evidence="2" type="primary">Contig14469.g15418</name>
    <name evidence="2" type="ORF">STYLEM_18947</name>
</gene>
<dbReference type="AlphaFoldDB" id="A0A078B8C0"/>
<evidence type="ECO:0000256" key="1">
    <source>
        <dbReference type="SAM" id="MobiDB-lite"/>
    </source>
</evidence>
<evidence type="ECO:0000313" key="3">
    <source>
        <dbReference type="Proteomes" id="UP000039865"/>
    </source>
</evidence>
<sequence>MEPNQQTSQAHKNTGKPTLSSTNQGKIYSTNQSNTNLESVNHQLSQMNISPITLKRRKFKDIQENDQGKFQTINNSFKGASRMRMKINQSPDDSILLNQAEKVYQKDAFLFLPNAKNYIKSSATMNQSYVDRSFMDQSTRFGGIASESKELNNQSLSLDQSHLATNEVAAVTNITFNDLSMTLDKSNLIYPQDDNDRRPFQRDNEMNSQQTDADLDFINEIHATEDEREFFAKMHKKNLWKFNQPSISEGSLDNGWNWDDDDCPVSQSALDKIKEAINNTFIENHTFNYQMSTSDEDSCGFDMAGVYHKYKEEEMKEQSQSYLKFNDFMPMEEMLFPEMSWDEYLIQQQNNHEQISPCQ</sequence>
<dbReference type="InParanoid" id="A0A078B8C0"/>
<dbReference type="EMBL" id="CCKQ01017890">
    <property type="protein sequence ID" value="CDW89808.1"/>
    <property type="molecule type" value="Genomic_DNA"/>
</dbReference>
<reference evidence="2 3" key="1">
    <citation type="submission" date="2014-06" db="EMBL/GenBank/DDBJ databases">
        <authorList>
            <person name="Swart Estienne"/>
        </authorList>
    </citation>
    <scope>NUCLEOTIDE SEQUENCE [LARGE SCALE GENOMIC DNA]</scope>
    <source>
        <strain evidence="2 3">130c</strain>
    </source>
</reference>
<keyword evidence="3" id="KW-1185">Reference proteome</keyword>
<protein>
    <submittedName>
        <fullName evidence="2">Uncharacterized protein</fullName>
    </submittedName>
</protein>
<evidence type="ECO:0000313" key="2">
    <source>
        <dbReference type="EMBL" id="CDW89808.1"/>
    </source>
</evidence>
<accession>A0A078B8C0</accession>